<gene>
    <name evidence="3" type="ordered locus">Desru_0662</name>
</gene>
<reference evidence="3 4" key="2">
    <citation type="journal article" date="2012" name="Stand. Genomic Sci.">
        <title>Complete genome sequence of the sulfate-reducing firmicute Desulfotomaculum ruminis type strain (DL(T)).</title>
        <authorList>
            <person name="Spring S."/>
            <person name="Visser M."/>
            <person name="Lu M."/>
            <person name="Copeland A."/>
            <person name="Lapidus A."/>
            <person name="Lucas S."/>
            <person name="Cheng J.F."/>
            <person name="Han C."/>
            <person name="Tapia R."/>
            <person name="Goodwin L.A."/>
            <person name="Pitluck S."/>
            <person name="Ivanova N."/>
            <person name="Land M."/>
            <person name="Hauser L."/>
            <person name="Larimer F."/>
            <person name="Rohde M."/>
            <person name="Goker M."/>
            <person name="Detter J.C."/>
            <person name="Kyrpides N.C."/>
            <person name="Woyke T."/>
            <person name="Schaap P.J."/>
            <person name="Plugge C.M."/>
            <person name="Muyzer G."/>
            <person name="Kuever J."/>
            <person name="Pereira I.A."/>
            <person name="Parshina S.N."/>
            <person name="Bernier-Latmani R."/>
            <person name="Stams A.J."/>
            <person name="Klenk H.P."/>
        </authorList>
    </citation>
    <scope>NUCLEOTIDE SEQUENCE [LARGE SCALE GENOMIC DNA]</scope>
    <source>
        <strain evidence="4">ATCC 23193 / DSM 2154 / NCIB 8452 / DL</strain>
    </source>
</reference>
<dbReference type="InterPro" id="IPR001482">
    <property type="entry name" value="T2SS/T4SS_dom"/>
</dbReference>
<dbReference type="Proteomes" id="UP000009234">
    <property type="component" value="Chromosome"/>
</dbReference>
<protein>
    <submittedName>
        <fullName evidence="3">Type II secretion system protein E</fullName>
    </submittedName>
</protein>
<dbReference type="PANTHER" id="PTHR30486">
    <property type="entry name" value="TWITCHING MOTILITY PROTEIN PILT"/>
    <property type="match status" value="1"/>
</dbReference>
<dbReference type="GO" id="GO:0016887">
    <property type="term" value="F:ATP hydrolysis activity"/>
    <property type="evidence" value="ECO:0007669"/>
    <property type="project" value="InterPro"/>
</dbReference>
<organism evidence="3 4">
    <name type="scientific">Desulforamulus ruminis (strain ATCC 23193 / DSM 2154 / NCIMB 8452 / DL)</name>
    <name type="common">Desulfotomaculum ruminis</name>
    <dbReference type="NCBI Taxonomy" id="696281"/>
    <lineage>
        <taxon>Bacteria</taxon>
        <taxon>Bacillati</taxon>
        <taxon>Bacillota</taxon>
        <taxon>Clostridia</taxon>
        <taxon>Eubacteriales</taxon>
        <taxon>Peptococcaceae</taxon>
        <taxon>Desulforamulus</taxon>
    </lineage>
</organism>
<dbReference type="HOGENOM" id="CLU_005379_4_1_9"/>
<sequence>MLTHYKPMPIDQLRHGLIERLRNENRQALKYPAKHKAYLESTAHMVARSQQLPVNIEDIRAVVNDLLGYGPINSILTSSDEITEVQVTSYNKIYVEENGILLPTRINFRDEKSLRTMAEKIALMSGRRLDESTPFLNTKLADGTRVNISIPPIAGSGTTLSFRRFPRSYTIQELVALGTLTEEAYAYLYEVMKNGYNFAATGAMSSGKSTLLNALIGLISQIHGPHTSIVTYEDTMELQPRHENIRQFEARPPNIEGKGEISIKLLAQTHMLRTRADWMILGEAMGQEGYYIASMMATGHPSGTTFHAYDCEDAVLYRMPSMIIMSEEGRAEGREGALGKTASALDVLIHCAKIKEGNRMARKSVQIAEVLRKRLPDGRYLPEVHEVFRFQEGKLQQVADSKLHKKVRRWYESTPLAV</sequence>
<dbReference type="RefSeq" id="WP_013840721.1">
    <property type="nucleotide sequence ID" value="NC_015589.1"/>
</dbReference>
<keyword evidence="4" id="KW-1185">Reference proteome</keyword>
<evidence type="ECO:0000313" key="3">
    <source>
        <dbReference type="EMBL" id="AEG58947.1"/>
    </source>
</evidence>
<evidence type="ECO:0000259" key="2">
    <source>
        <dbReference type="Pfam" id="PF00437"/>
    </source>
</evidence>
<dbReference type="eggNOG" id="COG4962">
    <property type="taxonomic scope" value="Bacteria"/>
</dbReference>
<name>F6DTD0_DESRL</name>
<dbReference type="Gene3D" id="3.30.450.380">
    <property type="match status" value="1"/>
</dbReference>
<dbReference type="AlphaFoldDB" id="F6DTD0"/>
<dbReference type="EMBL" id="CP002780">
    <property type="protein sequence ID" value="AEG58947.1"/>
    <property type="molecule type" value="Genomic_DNA"/>
</dbReference>
<dbReference type="PANTHER" id="PTHR30486:SF6">
    <property type="entry name" value="TYPE IV PILUS RETRACTATION ATPASE PILT"/>
    <property type="match status" value="1"/>
</dbReference>
<dbReference type="InterPro" id="IPR027417">
    <property type="entry name" value="P-loop_NTPase"/>
</dbReference>
<dbReference type="Gene3D" id="3.40.50.300">
    <property type="entry name" value="P-loop containing nucleotide triphosphate hydrolases"/>
    <property type="match status" value="1"/>
</dbReference>
<feature type="domain" description="Bacterial type II secretion system protein E" evidence="2">
    <location>
        <begin position="71"/>
        <end position="349"/>
    </location>
</feature>
<dbReference type="SUPFAM" id="SSF52540">
    <property type="entry name" value="P-loop containing nucleoside triphosphate hydrolases"/>
    <property type="match status" value="1"/>
</dbReference>
<dbReference type="InterPro" id="IPR050921">
    <property type="entry name" value="T4SS_GSP_E_ATPase"/>
</dbReference>
<dbReference type="Pfam" id="PF00437">
    <property type="entry name" value="T2SSE"/>
    <property type="match status" value="1"/>
</dbReference>
<dbReference type="STRING" id="696281.Desru_0662"/>
<evidence type="ECO:0000256" key="1">
    <source>
        <dbReference type="ARBA" id="ARBA00006611"/>
    </source>
</evidence>
<dbReference type="OrthoDB" id="9810761at2"/>
<accession>F6DTD0</accession>
<proteinExistence type="inferred from homology"/>
<dbReference type="KEGG" id="dru:Desru_0662"/>
<reference evidence="4" key="1">
    <citation type="submission" date="2011-05" db="EMBL/GenBank/DDBJ databases">
        <title>Complete sequence of Desulfotomaculum ruminis DSM 2154.</title>
        <authorList>
            <person name="Lucas S."/>
            <person name="Copeland A."/>
            <person name="Lapidus A."/>
            <person name="Cheng J.-F."/>
            <person name="Goodwin L."/>
            <person name="Pitluck S."/>
            <person name="Lu M."/>
            <person name="Detter J.C."/>
            <person name="Han C."/>
            <person name="Tapia R."/>
            <person name="Land M."/>
            <person name="Hauser L."/>
            <person name="Kyrpides N."/>
            <person name="Ivanova N."/>
            <person name="Mikhailova N."/>
            <person name="Pagani I."/>
            <person name="Stams A.J.M."/>
            <person name="Plugge C.M."/>
            <person name="Muyzer G."/>
            <person name="Kuever J."/>
            <person name="Parshina S.N."/>
            <person name="Ivanova A.E."/>
            <person name="Nazina T.N."/>
            <person name="Brambilla E."/>
            <person name="Spring S."/>
            <person name="Klenk H.-P."/>
            <person name="Woyke T."/>
        </authorList>
    </citation>
    <scope>NUCLEOTIDE SEQUENCE [LARGE SCALE GENOMIC DNA]</scope>
    <source>
        <strain evidence="4">ATCC 23193 / DSM 2154 / NCIB 8452 / DL</strain>
    </source>
</reference>
<evidence type="ECO:0000313" key="4">
    <source>
        <dbReference type="Proteomes" id="UP000009234"/>
    </source>
</evidence>
<comment type="similarity">
    <text evidence="1">Belongs to the GSP E family.</text>
</comment>